<evidence type="ECO:0000313" key="2">
    <source>
        <dbReference type="Proteomes" id="UP000800041"/>
    </source>
</evidence>
<dbReference type="EMBL" id="ML977155">
    <property type="protein sequence ID" value="KAF1986792.1"/>
    <property type="molecule type" value="Genomic_DNA"/>
</dbReference>
<keyword evidence="2" id="KW-1185">Reference proteome</keyword>
<organism evidence="1 2">
    <name type="scientific">Aulographum hederae CBS 113979</name>
    <dbReference type="NCBI Taxonomy" id="1176131"/>
    <lineage>
        <taxon>Eukaryota</taxon>
        <taxon>Fungi</taxon>
        <taxon>Dikarya</taxon>
        <taxon>Ascomycota</taxon>
        <taxon>Pezizomycotina</taxon>
        <taxon>Dothideomycetes</taxon>
        <taxon>Pleosporomycetidae</taxon>
        <taxon>Aulographales</taxon>
        <taxon>Aulographaceae</taxon>
    </lineage>
</organism>
<proteinExistence type="predicted"/>
<dbReference type="AlphaFoldDB" id="A0A6G1H158"/>
<reference evidence="1" key="1">
    <citation type="journal article" date="2020" name="Stud. Mycol.">
        <title>101 Dothideomycetes genomes: a test case for predicting lifestyles and emergence of pathogens.</title>
        <authorList>
            <person name="Haridas S."/>
            <person name="Albert R."/>
            <person name="Binder M."/>
            <person name="Bloem J."/>
            <person name="Labutti K."/>
            <person name="Salamov A."/>
            <person name="Andreopoulos B."/>
            <person name="Baker S."/>
            <person name="Barry K."/>
            <person name="Bills G."/>
            <person name="Bluhm B."/>
            <person name="Cannon C."/>
            <person name="Castanera R."/>
            <person name="Culley D."/>
            <person name="Daum C."/>
            <person name="Ezra D."/>
            <person name="Gonzalez J."/>
            <person name="Henrissat B."/>
            <person name="Kuo A."/>
            <person name="Liang C."/>
            <person name="Lipzen A."/>
            <person name="Lutzoni F."/>
            <person name="Magnuson J."/>
            <person name="Mondo S."/>
            <person name="Nolan M."/>
            <person name="Ohm R."/>
            <person name="Pangilinan J."/>
            <person name="Park H.-J."/>
            <person name="Ramirez L."/>
            <person name="Alfaro M."/>
            <person name="Sun H."/>
            <person name="Tritt A."/>
            <person name="Yoshinaga Y."/>
            <person name="Zwiers L.-H."/>
            <person name="Turgeon B."/>
            <person name="Goodwin S."/>
            <person name="Spatafora J."/>
            <person name="Crous P."/>
            <person name="Grigoriev I."/>
        </authorList>
    </citation>
    <scope>NUCLEOTIDE SEQUENCE</scope>
    <source>
        <strain evidence="1">CBS 113979</strain>
    </source>
</reference>
<sequence>MFRYMGGAYVDPVMDTALAVAAEINSRTPVHCGTTRDCRTGVHLLAVSSFSIFLLKLWHWIFHFPLDSCTPLPLPLVEVHIFGLRSPVFPTP</sequence>
<accession>A0A6G1H158</accession>
<name>A0A6G1H158_9PEZI</name>
<protein>
    <submittedName>
        <fullName evidence="1">Uncharacterized protein</fullName>
    </submittedName>
</protein>
<evidence type="ECO:0000313" key="1">
    <source>
        <dbReference type="EMBL" id="KAF1986792.1"/>
    </source>
</evidence>
<gene>
    <name evidence="1" type="ORF">K402DRAFT_66595</name>
</gene>
<dbReference type="Proteomes" id="UP000800041">
    <property type="component" value="Unassembled WGS sequence"/>
</dbReference>